<dbReference type="NCBIfam" id="NF002073">
    <property type="entry name" value="PRK00913.1-2"/>
    <property type="match status" value="1"/>
</dbReference>
<dbReference type="HAMAP" id="MF_00181">
    <property type="entry name" value="Cytosol_peptidase_M17"/>
    <property type="match status" value="1"/>
</dbReference>
<keyword evidence="5 8" id="KW-0645">Protease</keyword>
<evidence type="ECO:0000256" key="2">
    <source>
        <dbReference type="ARBA" id="ARBA00000967"/>
    </source>
</evidence>
<feature type="binding site" evidence="8">
    <location>
        <position position="275"/>
    </location>
    <ligand>
        <name>Mn(2+)</name>
        <dbReference type="ChEBI" id="CHEBI:29035"/>
        <label>1</label>
    </ligand>
</feature>
<sequence length="501" mass="52176">MDLDQETAKELVKSVIDGFEEESIVNAESVTLFLCRECLPYLTKMNIPANIVQAVNGLAEKNEDLTAAGSLTDLVIAQDGRLQRVIVAGFGKGDECKPNNLRKAAGSAARALIAAKIKQTAVVAPILSNPARTHYLAALVEGLVLGGYQFTECKGKPEAKPELDFSIISGIPDAERVLAEAEVVADAVCYTRDLVNRPGNLVTPSVMAEEAEALALEYDMEFEILDVTMMEAMGMHALLAVGQGSIHPPCLVTIKYNGAGAAPYTAYVGKGITFDSGGISIKPSDNMGEMKDDMAGAGAVLGALRAIAALKIPCNVMGIIACAENMPSGSAQRPGDVVKAANGKTIEVISTDAEGRMVLADAVWYACKQGAAKVVDIATLTGGVIVALGTETAGVVGNDDVLIRQLIEAGKKAGESYWQLPALPECKEALKSDVADLLNSAGREASCISGGLFIGEFVEAGIPWAHIDIGGTSTAAKTAGFKVKGGTGFGVSTLIKLAQEM</sequence>
<feature type="binding site" evidence="8">
    <location>
        <position position="275"/>
    </location>
    <ligand>
        <name>Mn(2+)</name>
        <dbReference type="ChEBI" id="CHEBI:29035"/>
        <label>2</label>
    </ligand>
</feature>
<dbReference type="CDD" id="cd00433">
    <property type="entry name" value="Peptidase_M17"/>
    <property type="match status" value="1"/>
</dbReference>
<feature type="binding site" evidence="8">
    <location>
        <position position="352"/>
    </location>
    <ligand>
        <name>Mn(2+)</name>
        <dbReference type="ChEBI" id="CHEBI:29035"/>
        <label>1</label>
    </ligand>
</feature>
<dbReference type="PANTHER" id="PTHR11963">
    <property type="entry name" value="LEUCINE AMINOPEPTIDASE-RELATED"/>
    <property type="match status" value="1"/>
</dbReference>
<accession>A0A7X2XFU7</accession>
<dbReference type="InterPro" id="IPR023042">
    <property type="entry name" value="Peptidase_M17_leu_NH2_pept"/>
</dbReference>
<comment type="similarity">
    <text evidence="3 8">Belongs to the peptidase M17 family.</text>
</comment>
<evidence type="ECO:0000313" key="10">
    <source>
        <dbReference type="EMBL" id="MTT75338.1"/>
    </source>
</evidence>
<protein>
    <recommendedName>
        <fullName evidence="8">Probable cytosol aminopeptidase</fullName>
        <ecNumber evidence="8">3.4.11.1</ecNumber>
    </recommendedName>
    <alternativeName>
        <fullName evidence="8">Leucine aminopeptidase</fullName>
        <shortName evidence="8">LAP</shortName>
        <ecNumber evidence="8">3.4.11.10</ecNumber>
    </alternativeName>
    <alternativeName>
        <fullName evidence="8">Leucyl aminopeptidase</fullName>
    </alternativeName>
</protein>
<dbReference type="InterPro" id="IPR000819">
    <property type="entry name" value="Peptidase_M17_C"/>
</dbReference>
<comment type="cofactor">
    <cofactor evidence="8">
        <name>Mn(2+)</name>
        <dbReference type="ChEBI" id="CHEBI:29035"/>
    </cofactor>
    <text evidence="8">Binds 2 manganese ions per subunit.</text>
</comment>
<dbReference type="Proteomes" id="UP000484547">
    <property type="component" value="Unassembled WGS sequence"/>
</dbReference>
<dbReference type="RefSeq" id="WP_155163682.1">
    <property type="nucleotide sequence ID" value="NZ_DAWDOQ010000060.1"/>
</dbReference>
<dbReference type="GO" id="GO:0030145">
    <property type="term" value="F:manganese ion binding"/>
    <property type="evidence" value="ECO:0007669"/>
    <property type="project" value="UniProtKB-UniRule"/>
</dbReference>
<comment type="catalytic activity">
    <reaction evidence="2 8">
        <text>Release of an N-terminal amino acid, preferentially leucine, but not glutamic or aspartic acids.</text>
        <dbReference type="EC" id="3.4.11.10"/>
    </reaction>
</comment>
<dbReference type="InterPro" id="IPR008283">
    <property type="entry name" value="Peptidase_M17_N"/>
</dbReference>
<dbReference type="SUPFAM" id="SSF53187">
    <property type="entry name" value="Zn-dependent exopeptidases"/>
    <property type="match status" value="1"/>
</dbReference>
<evidence type="ECO:0000256" key="5">
    <source>
        <dbReference type="ARBA" id="ARBA00022670"/>
    </source>
</evidence>
<keyword evidence="12" id="KW-1185">Reference proteome</keyword>
<comment type="function">
    <text evidence="7 8">Presumably involved in the processing and regular turnover of intracellular proteins. Catalyzes the removal of unsubstituted N-terminal amino acids from various peptides.</text>
</comment>
<dbReference type="InterPro" id="IPR011356">
    <property type="entry name" value="Leucine_aapep/pepB"/>
</dbReference>
<dbReference type="Proteomes" id="UP000443070">
    <property type="component" value="Unassembled WGS sequence"/>
</dbReference>
<evidence type="ECO:0000259" key="9">
    <source>
        <dbReference type="PROSITE" id="PS00631"/>
    </source>
</evidence>
<dbReference type="EMBL" id="WNBW01000001">
    <property type="protein sequence ID" value="MTU03470.1"/>
    <property type="molecule type" value="Genomic_DNA"/>
</dbReference>
<evidence type="ECO:0000256" key="8">
    <source>
        <dbReference type="HAMAP-Rule" id="MF_00181"/>
    </source>
</evidence>
<keyword evidence="8" id="KW-0464">Manganese</keyword>
<reference evidence="12 13" key="1">
    <citation type="journal article" date="2019" name="Nat. Med.">
        <title>A library of human gut bacterial isolates paired with longitudinal multiomics data enables mechanistic microbiome research.</title>
        <authorList>
            <person name="Poyet M."/>
            <person name="Groussin M."/>
            <person name="Gibbons S.M."/>
            <person name="Avila-Pacheco J."/>
            <person name="Jiang X."/>
            <person name="Kearney S.M."/>
            <person name="Perrotta A.R."/>
            <person name="Berdy B."/>
            <person name="Zhao S."/>
            <person name="Lieberman T.D."/>
            <person name="Swanson P.K."/>
            <person name="Smith M."/>
            <person name="Roesemann S."/>
            <person name="Alexander J.E."/>
            <person name="Rich S.A."/>
            <person name="Livny J."/>
            <person name="Vlamakis H."/>
            <person name="Clish C."/>
            <person name="Bullock K."/>
            <person name="Deik A."/>
            <person name="Scott J."/>
            <person name="Pierce K.A."/>
            <person name="Xavier R.J."/>
            <person name="Alm E.J."/>
        </authorList>
    </citation>
    <scope>NUCLEOTIDE SEQUENCE [LARGE SCALE GENOMIC DNA]</scope>
    <source>
        <strain evidence="10 13">BIOML-A13</strain>
        <strain evidence="11 12">BIOML-A3</strain>
    </source>
</reference>
<dbReference type="Pfam" id="PF02789">
    <property type="entry name" value="Peptidase_M17_N"/>
    <property type="match status" value="1"/>
</dbReference>
<evidence type="ECO:0000313" key="13">
    <source>
        <dbReference type="Proteomes" id="UP000484547"/>
    </source>
</evidence>
<dbReference type="GO" id="GO:0006508">
    <property type="term" value="P:proteolysis"/>
    <property type="evidence" value="ECO:0007669"/>
    <property type="project" value="UniProtKB-KW"/>
</dbReference>
<gene>
    <name evidence="8" type="primary">pepA</name>
    <name evidence="10" type="ORF">GMD11_03510</name>
    <name evidence="11" type="ORF">GMD18_03510</name>
</gene>
<evidence type="ECO:0000256" key="7">
    <source>
        <dbReference type="ARBA" id="ARBA00049972"/>
    </source>
</evidence>
<organism evidence="10 13">
    <name type="scientific">Phascolarctobacterium faecium</name>
    <dbReference type="NCBI Taxonomy" id="33025"/>
    <lineage>
        <taxon>Bacteria</taxon>
        <taxon>Bacillati</taxon>
        <taxon>Bacillota</taxon>
        <taxon>Negativicutes</taxon>
        <taxon>Acidaminococcales</taxon>
        <taxon>Acidaminococcaceae</taxon>
        <taxon>Phascolarctobacterium</taxon>
    </lineage>
</organism>
<keyword evidence="8" id="KW-0479">Metal-binding</keyword>
<evidence type="ECO:0000313" key="11">
    <source>
        <dbReference type="EMBL" id="MTU03470.1"/>
    </source>
</evidence>
<evidence type="ECO:0000256" key="4">
    <source>
        <dbReference type="ARBA" id="ARBA00022438"/>
    </source>
</evidence>
<comment type="subcellular location">
    <subcellularLocation>
        <location evidence="8">Cytoplasm</location>
    </subcellularLocation>
</comment>
<feature type="binding site" evidence="8">
    <location>
        <position position="270"/>
    </location>
    <ligand>
        <name>Mn(2+)</name>
        <dbReference type="ChEBI" id="CHEBI:29035"/>
        <label>2</label>
    </ligand>
</feature>
<feature type="binding site" evidence="8">
    <location>
        <position position="354"/>
    </location>
    <ligand>
        <name>Mn(2+)</name>
        <dbReference type="ChEBI" id="CHEBI:29035"/>
        <label>2</label>
    </ligand>
</feature>
<dbReference type="GO" id="GO:0070006">
    <property type="term" value="F:metalloaminopeptidase activity"/>
    <property type="evidence" value="ECO:0007669"/>
    <property type="project" value="InterPro"/>
</dbReference>
<dbReference type="OrthoDB" id="9809354at2"/>
<dbReference type="GO" id="GO:0005737">
    <property type="term" value="C:cytoplasm"/>
    <property type="evidence" value="ECO:0007669"/>
    <property type="project" value="UniProtKB-SubCell"/>
</dbReference>
<dbReference type="Gene3D" id="3.40.630.10">
    <property type="entry name" value="Zn peptidases"/>
    <property type="match status" value="1"/>
</dbReference>
<feature type="active site" evidence="8">
    <location>
        <position position="356"/>
    </location>
</feature>
<dbReference type="PRINTS" id="PR00481">
    <property type="entry name" value="LAMNOPPTDASE"/>
</dbReference>
<dbReference type="AlphaFoldDB" id="A0A7X2XFU7"/>
<evidence type="ECO:0000313" key="12">
    <source>
        <dbReference type="Proteomes" id="UP000443070"/>
    </source>
</evidence>
<dbReference type="EMBL" id="WNBM01000001">
    <property type="protein sequence ID" value="MTT75338.1"/>
    <property type="molecule type" value="Genomic_DNA"/>
</dbReference>
<dbReference type="SUPFAM" id="SSF52949">
    <property type="entry name" value="Macro domain-like"/>
    <property type="match status" value="1"/>
</dbReference>
<dbReference type="EC" id="3.4.11.1" evidence="8"/>
<feature type="active site" evidence="8">
    <location>
        <position position="282"/>
    </location>
</feature>
<proteinExistence type="inferred from homology"/>
<comment type="catalytic activity">
    <reaction evidence="1 8">
        <text>Release of an N-terminal amino acid, Xaa-|-Yaa-, in which Xaa is preferably Leu, but may be other amino acids including Pro although not Arg or Lys, and Yaa may be Pro. Amino acid amides and methyl esters are also readily hydrolyzed, but rates on arylamides are exceedingly low.</text>
        <dbReference type="EC" id="3.4.11.1"/>
    </reaction>
</comment>
<feature type="binding site" evidence="8">
    <location>
        <position position="293"/>
    </location>
    <ligand>
        <name>Mn(2+)</name>
        <dbReference type="ChEBI" id="CHEBI:29035"/>
        <label>2</label>
    </ligand>
</feature>
<feature type="binding site" evidence="8">
    <location>
        <position position="354"/>
    </location>
    <ligand>
        <name>Mn(2+)</name>
        <dbReference type="ChEBI" id="CHEBI:29035"/>
        <label>1</label>
    </ligand>
</feature>
<evidence type="ECO:0000256" key="6">
    <source>
        <dbReference type="ARBA" id="ARBA00022801"/>
    </source>
</evidence>
<keyword evidence="4 8" id="KW-0031">Aminopeptidase</keyword>
<dbReference type="EC" id="3.4.11.10" evidence="8"/>
<dbReference type="PROSITE" id="PS00631">
    <property type="entry name" value="CYTOSOL_AP"/>
    <property type="match status" value="1"/>
</dbReference>
<comment type="caution">
    <text evidence="10">The sequence shown here is derived from an EMBL/GenBank/DDBJ whole genome shotgun (WGS) entry which is preliminary data.</text>
</comment>
<feature type="domain" description="Cytosol aminopeptidase" evidence="9">
    <location>
        <begin position="350"/>
        <end position="357"/>
    </location>
</feature>
<dbReference type="PANTHER" id="PTHR11963:SF23">
    <property type="entry name" value="CYTOSOL AMINOPEPTIDASE"/>
    <property type="match status" value="1"/>
</dbReference>
<dbReference type="Gene3D" id="3.40.220.10">
    <property type="entry name" value="Leucine Aminopeptidase, subunit E, domain 1"/>
    <property type="match status" value="1"/>
</dbReference>
<name>A0A7X2XFU7_9FIRM</name>
<keyword evidence="6 8" id="KW-0378">Hydrolase</keyword>
<evidence type="ECO:0000256" key="1">
    <source>
        <dbReference type="ARBA" id="ARBA00000135"/>
    </source>
</evidence>
<dbReference type="InterPro" id="IPR043472">
    <property type="entry name" value="Macro_dom-like"/>
</dbReference>
<evidence type="ECO:0000256" key="3">
    <source>
        <dbReference type="ARBA" id="ARBA00009528"/>
    </source>
</evidence>
<dbReference type="Pfam" id="PF00883">
    <property type="entry name" value="Peptidase_M17"/>
    <property type="match status" value="1"/>
</dbReference>
<keyword evidence="8" id="KW-0963">Cytoplasm</keyword>